<dbReference type="GO" id="GO:0005524">
    <property type="term" value="F:ATP binding"/>
    <property type="evidence" value="ECO:0007669"/>
    <property type="project" value="InterPro"/>
</dbReference>
<dbReference type="EMBL" id="VSSQ01003246">
    <property type="protein sequence ID" value="MPM19795.1"/>
    <property type="molecule type" value="Genomic_DNA"/>
</dbReference>
<dbReference type="PANTHER" id="PTHR34301:SF8">
    <property type="entry name" value="ATPASE DOMAIN-CONTAINING PROTEIN"/>
    <property type="match status" value="1"/>
</dbReference>
<dbReference type="InterPro" id="IPR027417">
    <property type="entry name" value="P-loop_NTPase"/>
</dbReference>
<feature type="domain" description="ATPase" evidence="1">
    <location>
        <begin position="26"/>
        <end position="292"/>
    </location>
</feature>
<sequence>MKSYVNINPFSKMAIRVDKENYKEKFIGREREIFRILDNLFQSQKGNISHMFIYGEEGVGKTSLFNYIKFIVSESKDIYGFNAEEYFGGRLYYTIAETNVFERKTLDESINPLLINLEENFKRQRIKLSNIKFSLEWPLPYFIKGKFETTISNDKINIPLDVLEQLSSTLEKSSEVALESGISGILLVIDNIDFLVKDFNIGQFFKVLSERLINRNSNVVITFIGSEHALEKMIEQEPSVSGILDKIKVNNFNISEITRCLNISKDNGVIFDEESINLIYEYTNGNPALVQQIAHETFRRYGGEINIEQITEIIEDKIQDQVYYLKSKLKHLDFRHKALLNRIVNMSGRCNKDELEEYFQENILENGFFNHIEFQSCIKYLERYGFSKYKDGTLMITNKLILETLKREDMKYEYS</sequence>
<dbReference type="InterPro" id="IPR011579">
    <property type="entry name" value="ATPase_dom"/>
</dbReference>
<dbReference type="Pfam" id="PF01637">
    <property type="entry name" value="ATPase_2"/>
    <property type="match status" value="1"/>
</dbReference>
<reference evidence="2" key="1">
    <citation type="submission" date="2019-08" db="EMBL/GenBank/DDBJ databases">
        <authorList>
            <person name="Kucharzyk K."/>
            <person name="Murdoch R.W."/>
            <person name="Higgins S."/>
            <person name="Loffler F."/>
        </authorList>
    </citation>
    <scope>NUCLEOTIDE SEQUENCE</scope>
</reference>
<dbReference type="Gene3D" id="3.40.50.300">
    <property type="entry name" value="P-loop containing nucleotide triphosphate hydrolases"/>
    <property type="match status" value="1"/>
</dbReference>
<dbReference type="SUPFAM" id="SSF52540">
    <property type="entry name" value="P-loop containing nucleoside triphosphate hydrolases"/>
    <property type="match status" value="1"/>
</dbReference>
<accession>A0A644XUF7</accession>
<dbReference type="PANTHER" id="PTHR34301">
    <property type="entry name" value="DNA-BINDING PROTEIN-RELATED"/>
    <property type="match status" value="1"/>
</dbReference>
<gene>
    <name evidence="2" type="ORF">SDC9_66221</name>
</gene>
<protein>
    <recommendedName>
        <fullName evidence="1">ATPase domain-containing protein</fullName>
    </recommendedName>
</protein>
<evidence type="ECO:0000313" key="2">
    <source>
        <dbReference type="EMBL" id="MPM19795.1"/>
    </source>
</evidence>
<dbReference type="AlphaFoldDB" id="A0A644XUF7"/>
<proteinExistence type="predicted"/>
<comment type="caution">
    <text evidence="2">The sequence shown here is derived from an EMBL/GenBank/DDBJ whole genome shotgun (WGS) entry which is preliminary data.</text>
</comment>
<evidence type="ECO:0000259" key="1">
    <source>
        <dbReference type="Pfam" id="PF01637"/>
    </source>
</evidence>
<organism evidence="2">
    <name type="scientific">bioreactor metagenome</name>
    <dbReference type="NCBI Taxonomy" id="1076179"/>
    <lineage>
        <taxon>unclassified sequences</taxon>
        <taxon>metagenomes</taxon>
        <taxon>ecological metagenomes</taxon>
    </lineage>
</organism>
<name>A0A644XUF7_9ZZZZ</name>